<feature type="domain" description="Cullin family profile" evidence="7">
    <location>
        <begin position="478"/>
        <end position="755"/>
    </location>
</feature>
<dbReference type="RefSeq" id="XP_069197942.1">
    <property type="nucleotide sequence ID" value="XM_069345741.1"/>
</dbReference>
<dbReference type="Pfam" id="PF26557">
    <property type="entry name" value="Cullin_AB"/>
    <property type="match status" value="1"/>
</dbReference>
<dbReference type="InterPro" id="IPR036388">
    <property type="entry name" value="WH-like_DNA-bd_sf"/>
</dbReference>
<dbReference type="InterPro" id="IPR036390">
    <property type="entry name" value="WH_DNA-bd_sf"/>
</dbReference>
<dbReference type="InterPro" id="IPR044554">
    <property type="entry name" value="ANAPC2"/>
</dbReference>
<evidence type="ECO:0000256" key="4">
    <source>
        <dbReference type="ARBA" id="ARBA00022786"/>
    </source>
</evidence>
<dbReference type="SUPFAM" id="SSF75632">
    <property type="entry name" value="Cullin homology domain"/>
    <property type="match status" value="1"/>
</dbReference>
<comment type="caution">
    <text evidence="8">The sequence shown here is derived from an EMBL/GenBank/DDBJ whole genome shotgun (WGS) entry which is preliminary data.</text>
</comment>
<reference evidence="8 9" key="1">
    <citation type="submission" date="2024-07" db="EMBL/GenBank/DDBJ databases">
        <title>Draft sequence of the Neodothiora populina.</title>
        <authorList>
            <person name="Drown D.D."/>
            <person name="Schuette U.S."/>
            <person name="Buechlein A.B."/>
            <person name="Rusch D.R."/>
            <person name="Winton L.W."/>
            <person name="Adams G.A."/>
        </authorList>
    </citation>
    <scope>NUCLEOTIDE SEQUENCE [LARGE SCALE GENOMIC DNA]</scope>
    <source>
        <strain evidence="8 9">CPC 39397</strain>
    </source>
</reference>
<dbReference type="InterPro" id="IPR036317">
    <property type="entry name" value="Cullin_homology_sf"/>
</dbReference>
<keyword evidence="9" id="KW-1185">Reference proteome</keyword>
<dbReference type="InterPro" id="IPR057975">
    <property type="entry name" value="TPR_ANAPC2"/>
</dbReference>
<accession>A0ABR3P6G8</accession>
<dbReference type="Gene3D" id="1.10.10.10">
    <property type="entry name" value="Winged helix-like DNA-binding domain superfamily/Winged helix DNA-binding domain"/>
    <property type="match status" value="1"/>
</dbReference>
<dbReference type="Gene3D" id="1.20.1310.10">
    <property type="entry name" value="Cullin Repeats"/>
    <property type="match status" value="1"/>
</dbReference>
<proteinExistence type="inferred from homology"/>
<evidence type="ECO:0000313" key="9">
    <source>
        <dbReference type="Proteomes" id="UP001562354"/>
    </source>
</evidence>
<dbReference type="PANTHER" id="PTHR45957:SF1">
    <property type="entry name" value="ANAPHASE-PROMOTING COMPLEX SUBUNIT 2"/>
    <property type="match status" value="1"/>
</dbReference>
<name>A0ABR3P6G8_9PEZI</name>
<evidence type="ECO:0000256" key="3">
    <source>
        <dbReference type="ARBA" id="ARBA00022776"/>
    </source>
</evidence>
<dbReference type="InterPro" id="IPR016158">
    <property type="entry name" value="Cullin_homology"/>
</dbReference>
<gene>
    <name evidence="8" type="ORF">AAFC00_005885</name>
</gene>
<evidence type="ECO:0000256" key="5">
    <source>
        <dbReference type="ARBA" id="ARBA00023306"/>
    </source>
</evidence>
<keyword evidence="2" id="KW-0132">Cell division</keyword>
<evidence type="ECO:0000259" key="7">
    <source>
        <dbReference type="PROSITE" id="PS50069"/>
    </source>
</evidence>
<keyword evidence="3" id="KW-0498">Mitosis</keyword>
<sequence>MTVAESSFASDHDEKLFLSVFYPHSDTLLGDDHFDFNASQDYNDAWQEIIHWLQLPSSSAADASSRAASTPGLDEALALVLSSESARHRLVDHVSAAAQAHQEAFLPANIEPLWNSPIATSNAEDVLSSTLDLLILFHNNLTGPLDRWLAANQRHPLVTSVTDLRSSVLERIYANALHSLPLQRIFKTVTFVLHRSICAWLLGPDPGPATSHAEATETLLVRLRRAGLGYDHGQNALAHAMNSVILSYVQSPAMKVDWVGRQSVAARLRSWIHRAFAPAAVHCLQCLTDKPDISLFESEISDWEKLALEKLAHQRMRHLFEYVRAWDHSTGAILDLKDYMQTSAESKLLLANSFSQQMARRILHAGVTTPELLSMYINVIYAFKALDSRGVLLDKVASPLRSYLRQRDNSVRVIAASFLADVDAQGNVSNPSDDVCTELAREIALSEGEEMNVDEKGLDWDDMTWVPDPIDAGPDYKKSKSDDIMSFMLTLFDRGDFIQEVQALLGERLLTQESAASELDKEIRLVELFKARFGPDGLQSCEVMLRDILESKRMNTTLRPQGTSTFPTSQEIIAALPEKGITIHGLIETFSSRIPRNDTANQQFIKLVKEVAISDKATSLLLPKPGSAPADGAPRFSTLILSSFFWPSLREDEFDVPAPISAMQRAYEQDFERVKNLRKLHWLHGLGRVAVELELEDRTVKIDSVQTWQASVIYAFQQVEGADGDTSNGSKTVQQLEESLSMDEELVRNAIAFWVAQRVLVEANEPDTYRVLETLPSEDDAPAPAPTAIPAADAAISAVKTQDAVLRDNKEMYELFIAGMLTNGGAMDPARITMMMKMVVPGGYAYGDDETKWLLAGLVEQGKVVESGSNFAIEK</sequence>
<dbReference type="Pfam" id="PF08672">
    <property type="entry name" value="ANAPC2"/>
    <property type="match status" value="1"/>
</dbReference>
<dbReference type="SMART" id="SM00182">
    <property type="entry name" value="CULLIN"/>
    <property type="match status" value="1"/>
</dbReference>
<dbReference type="PROSITE" id="PS50069">
    <property type="entry name" value="CULLIN_2"/>
    <property type="match status" value="1"/>
</dbReference>
<dbReference type="GeneID" id="95979584"/>
<dbReference type="InterPro" id="IPR059120">
    <property type="entry name" value="Cullin-like_AB"/>
</dbReference>
<organism evidence="8 9">
    <name type="scientific">Neodothiora populina</name>
    <dbReference type="NCBI Taxonomy" id="2781224"/>
    <lineage>
        <taxon>Eukaryota</taxon>
        <taxon>Fungi</taxon>
        <taxon>Dikarya</taxon>
        <taxon>Ascomycota</taxon>
        <taxon>Pezizomycotina</taxon>
        <taxon>Dothideomycetes</taxon>
        <taxon>Dothideomycetidae</taxon>
        <taxon>Dothideales</taxon>
        <taxon>Dothioraceae</taxon>
        <taxon>Neodothiora</taxon>
    </lineage>
</organism>
<keyword evidence="5" id="KW-0131">Cell cycle</keyword>
<evidence type="ECO:0000313" key="8">
    <source>
        <dbReference type="EMBL" id="KAL1301666.1"/>
    </source>
</evidence>
<dbReference type="Pfam" id="PF25773">
    <property type="entry name" value="TPR_ANAPC2"/>
    <property type="match status" value="1"/>
</dbReference>
<dbReference type="SMART" id="SM01013">
    <property type="entry name" value="APC2"/>
    <property type="match status" value="1"/>
</dbReference>
<dbReference type="InterPro" id="IPR014786">
    <property type="entry name" value="ANAPC2_C"/>
</dbReference>
<evidence type="ECO:0000256" key="1">
    <source>
        <dbReference type="ARBA" id="ARBA00016068"/>
    </source>
</evidence>
<keyword evidence="4" id="KW-0833">Ubl conjugation pathway</keyword>
<dbReference type="Proteomes" id="UP001562354">
    <property type="component" value="Unassembled WGS sequence"/>
</dbReference>
<dbReference type="Gene3D" id="3.30.230.130">
    <property type="entry name" value="Cullin, Chain C, Domain 2"/>
    <property type="match status" value="1"/>
</dbReference>
<dbReference type="SUPFAM" id="SSF46785">
    <property type="entry name" value="Winged helix' DNA-binding domain"/>
    <property type="match status" value="1"/>
</dbReference>
<comment type="similarity">
    <text evidence="6">Belongs to the cullin family.</text>
</comment>
<dbReference type="PANTHER" id="PTHR45957">
    <property type="entry name" value="ANAPHASE-PROMOTING COMPLEX SUBUNIT 2"/>
    <property type="match status" value="1"/>
</dbReference>
<evidence type="ECO:0000256" key="2">
    <source>
        <dbReference type="ARBA" id="ARBA00022618"/>
    </source>
</evidence>
<protein>
    <recommendedName>
        <fullName evidence="1">Anaphase-promoting complex subunit 2</fullName>
    </recommendedName>
</protein>
<evidence type="ECO:0000256" key="6">
    <source>
        <dbReference type="PROSITE-ProRule" id="PRU00330"/>
    </source>
</evidence>
<dbReference type="EMBL" id="JBFMKM010000013">
    <property type="protein sequence ID" value="KAL1301666.1"/>
    <property type="molecule type" value="Genomic_DNA"/>
</dbReference>